<comment type="subcellular location">
    <subcellularLocation>
        <location evidence="1 7">Cell membrane</location>
        <topology evidence="1 7">Multi-pass membrane protein</topology>
    </subcellularLocation>
</comment>
<keyword evidence="5" id="KW-1133">Transmembrane helix</keyword>
<evidence type="ECO:0000256" key="1">
    <source>
        <dbReference type="ARBA" id="ARBA00004651"/>
    </source>
</evidence>
<dbReference type="InterPro" id="IPR000390">
    <property type="entry name" value="Small_drug/metabolite_transptr"/>
</dbReference>
<sequence>MFYLLLFLAIILEVIAVFFLNLTNGFTNFVPTVLAILFYCSSIAAYMLINAKGEVGVASALYAGGATVLVVVTGIIFFDETISLSKILGVSLIIIGAVSLNIKGSSKERRTA</sequence>
<keyword evidence="2" id="KW-0813">Transport</keyword>
<evidence type="ECO:0000256" key="5">
    <source>
        <dbReference type="ARBA" id="ARBA00022989"/>
    </source>
</evidence>
<dbReference type="InterPro" id="IPR045324">
    <property type="entry name" value="Small_multidrug_res"/>
</dbReference>
<dbReference type="RefSeq" id="WP_034653082.1">
    <property type="nucleotide sequence ID" value="NZ_BCVB01000002.1"/>
</dbReference>
<reference evidence="8 9" key="1">
    <citation type="journal article" date="2015" name="Genome Announc.">
        <title>Complete genome sequences for 35 biothreat assay-relevant bacillus species.</title>
        <authorList>
            <person name="Johnson S.L."/>
            <person name="Daligault H.E."/>
            <person name="Davenport K.W."/>
            <person name="Jaissle J."/>
            <person name="Frey K.G."/>
            <person name="Ladner J.T."/>
            <person name="Broomall S.M."/>
            <person name="Bishop-Lilly K.A."/>
            <person name="Bruce D.C."/>
            <person name="Gibbons H.S."/>
            <person name="Coyne S.R."/>
            <person name="Lo C.C."/>
            <person name="Meincke L."/>
            <person name="Munk A.C."/>
            <person name="Koroleva G.I."/>
            <person name="Rosenzweig C.N."/>
            <person name="Palacios G.F."/>
            <person name="Redden C.L."/>
            <person name="Minogue T.D."/>
            <person name="Chain P.S."/>
        </authorList>
    </citation>
    <scope>NUCLEOTIDE SEQUENCE [LARGE SCALE GENOMIC DNA]</scope>
    <source>
        <strain evidence="9">ATCC 14581 / DSM 32 / JCM 2506 / NBRC 15308 / NCIMB 9376 / NCTC 10342 / NRRL B-14308 / VKM B-512</strain>
    </source>
</reference>
<keyword evidence="3" id="KW-1003">Cell membrane</keyword>
<name>A0A0B6AXL7_PRIM2</name>
<organism evidence="8 9">
    <name type="scientific">Priestia megaterium (strain ATCC 14581 / DSM 32 / CCUG 1817 / JCM 2506 / NBRC 15308 / NCIMB 9376 / NCTC 10342 / NRRL B-14308 / VKM B-512 / Ford 19)</name>
    <name type="common">Bacillus megaterium</name>
    <dbReference type="NCBI Taxonomy" id="1348623"/>
    <lineage>
        <taxon>Bacteria</taxon>
        <taxon>Bacillati</taxon>
        <taxon>Bacillota</taxon>
        <taxon>Bacilli</taxon>
        <taxon>Bacillales</taxon>
        <taxon>Bacillaceae</taxon>
        <taxon>Priestia</taxon>
    </lineage>
</organism>
<protein>
    <submittedName>
        <fullName evidence="8">Small Multidrug Resistance family protein</fullName>
    </submittedName>
</protein>
<evidence type="ECO:0000313" key="8">
    <source>
        <dbReference type="EMBL" id="AJI24644.1"/>
    </source>
</evidence>
<dbReference type="Gene3D" id="1.10.3730.20">
    <property type="match status" value="1"/>
</dbReference>
<comment type="similarity">
    <text evidence="7">Belongs to the drug/metabolite transporter (DMT) superfamily. Small multidrug resistance (SMR) (TC 2.A.7.1) family.</text>
</comment>
<dbReference type="GeneID" id="93642026"/>
<dbReference type="KEGG" id="bmeg:BG04_3995"/>
<evidence type="ECO:0000313" key="9">
    <source>
        <dbReference type="Proteomes" id="UP000031829"/>
    </source>
</evidence>
<dbReference type="SUPFAM" id="SSF103481">
    <property type="entry name" value="Multidrug resistance efflux transporter EmrE"/>
    <property type="match status" value="1"/>
</dbReference>
<evidence type="ECO:0000256" key="2">
    <source>
        <dbReference type="ARBA" id="ARBA00022448"/>
    </source>
</evidence>
<evidence type="ECO:0000256" key="7">
    <source>
        <dbReference type="RuleBase" id="RU003942"/>
    </source>
</evidence>
<dbReference type="PANTHER" id="PTHR30561:SF1">
    <property type="entry name" value="MULTIDRUG TRANSPORTER EMRE"/>
    <property type="match status" value="1"/>
</dbReference>
<dbReference type="AlphaFoldDB" id="A0A0B6AXL7"/>
<evidence type="ECO:0000256" key="3">
    <source>
        <dbReference type="ARBA" id="ARBA00022475"/>
    </source>
</evidence>
<dbReference type="Pfam" id="PF00893">
    <property type="entry name" value="Multi_Drug_Res"/>
    <property type="match status" value="1"/>
</dbReference>
<dbReference type="Proteomes" id="UP000031829">
    <property type="component" value="Chromosome"/>
</dbReference>
<evidence type="ECO:0000256" key="6">
    <source>
        <dbReference type="ARBA" id="ARBA00023136"/>
    </source>
</evidence>
<evidence type="ECO:0000256" key="4">
    <source>
        <dbReference type="ARBA" id="ARBA00022692"/>
    </source>
</evidence>
<dbReference type="PANTHER" id="PTHR30561">
    <property type="entry name" value="SMR FAMILY PROTON-DEPENDENT DRUG EFFLUX TRANSPORTER SUGE"/>
    <property type="match status" value="1"/>
</dbReference>
<dbReference type="GO" id="GO:0022857">
    <property type="term" value="F:transmembrane transporter activity"/>
    <property type="evidence" value="ECO:0007669"/>
    <property type="project" value="InterPro"/>
</dbReference>
<dbReference type="HOGENOM" id="CLU_133067_0_1_9"/>
<gene>
    <name evidence="8" type="ORF">BG04_3995</name>
</gene>
<keyword evidence="6" id="KW-0472">Membrane</keyword>
<keyword evidence="4 7" id="KW-0812">Transmembrane</keyword>
<proteinExistence type="inferred from homology"/>
<accession>A0A0B6AXL7</accession>
<dbReference type="EMBL" id="CP009920">
    <property type="protein sequence ID" value="AJI24644.1"/>
    <property type="molecule type" value="Genomic_DNA"/>
</dbReference>
<dbReference type="GO" id="GO:0005886">
    <property type="term" value="C:plasma membrane"/>
    <property type="evidence" value="ECO:0007669"/>
    <property type="project" value="UniProtKB-SubCell"/>
</dbReference>
<dbReference type="InterPro" id="IPR037185">
    <property type="entry name" value="EmrE-like"/>
</dbReference>